<dbReference type="GO" id="GO:0003676">
    <property type="term" value="F:nucleic acid binding"/>
    <property type="evidence" value="ECO:0007669"/>
    <property type="project" value="InterPro"/>
</dbReference>
<name>A0A8X6V199_TRICX</name>
<comment type="caution">
    <text evidence="1">The sequence shown here is derived from an EMBL/GenBank/DDBJ whole genome shotgun (WGS) entry which is preliminary data.</text>
</comment>
<gene>
    <name evidence="1" type="primary">X975_08933</name>
    <name evidence="1" type="ORF">TNCV_3681031</name>
</gene>
<reference evidence="1" key="1">
    <citation type="submission" date="2020-08" db="EMBL/GenBank/DDBJ databases">
        <title>Multicomponent nature underlies the extraordinary mechanical properties of spider dragline silk.</title>
        <authorList>
            <person name="Kono N."/>
            <person name="Nakamura H."/>
            <person name="Mori M."/>
            <person name="Yoshida Y."/>
            <person name="Ohtoshi R."/>
            <person name="Malay A.D."/>
            <person name="Moran D.A.P."/>
            <person name="Tomita M."/>
            <person name="Numata K."/>
            <person name="Arakawa K."/>
        </authorList>
    </citation>
    <scope>NUCLEOTIDE SEQUENCE</scope>
</reference>
<keyword evidence="2" id="KW-1185">Reference proteome</keyword>
<evidence type="ECO:0000313" key="2">
    <source>
        <dbReference type="Proteomes" id="UP000887159"/>
    </source>
</evidence>
<dbReference type="AlphaFoldDB" id="A0A8X6V199"/>
<protein>
    <submittedName>
        <fullName evidence="1">Transposable element Tcb1 transposase</fullName>
    </submittedName>
</protein>
<dbReference type="Proteomes" id="UP000887159">
    <property type="component" value="Unassembled WGS sequence"/>
</dbReference>
<accession>A0A8X6V199</accession>
<evidence type="ECO:0000313" key="1">
    <source>
        <dbReference type="EMBL" id="GFX91517.1"/>
    </source>
</evidence>
<proteinExistence type="predicted"/>
<organism evidence="1 2">
    <name type="scientific">Trichonephila clavipes</name>
    <name type="common">Golden silk orbweaver</name>
    <name type="synonym">Nephila clavipes</name>
    <dbReference type="NCBI Taxonomy" id="2585209"/>
    <lineage>
        <taxon>Eukaryota</taxon>
        <taxon>Metazoa</taxon>
        <taxon>Ecdysozoa</taxon>
        <taxon>Arthropoda</taxon>
        <taxon>Chelicerata</taxon>
        <taxon>Arachnida</taxon>
        <taxon>Araneae</taxon>
        <taxon>Araneomorphae</taxon>
        <taxon>Entelegynae</taxon>
        <taxon>Araneoidea</taxon>
        <taxon>Nephilidae</taxon>
        <taxon>Trichonephila</taxon>
    </lineage>
</organism>
<dbReference type="Gene3D" id="3.30.420.10">
    <property type="entry name" value="Ribonuclease H-like superfamily/Ribonuclease H"/>
    <property type="match status" value="1"/>
</dbReference>
<dbReference type="InterPro" id="IPR036397">
    <property type="entry name" value="RNaseH_sf"/>
</dbReference>
<dbReference type="EMBL" id="BMAU01021135">
    <property type="protein sequence ID" value="GFX91517.1"/>
    <property type="molecule type" value="Genomic_DNA"/>
</dbReference>
<sequence length="142" mass="16364">MVWGVIAYDTRSPLILIDGTMIAQRYVHDILQPHVLPFMAELPRAIFQQDNARPHTARMPQDCFRHITTLSWLARSPDMPPIEHVCDHLGRQVGQPTSLVELEARLQELWNEMFQDIIRSLYASIPVRIVSCIRAKGDSTEY</sequence>